<dbReference type="EMBL" id="LAZR01016805">
    <property type="protein sequence ID" value="KKM02926.1"/>
    <property type="molecule type" value="Genomic_DNA"/>
</dbReference>
<protein>
    <submittedName>
        <fullName evidence="1">Uncharacterized protein</fullName>
    </submittedName>
</protein>
<name>A0A0F9JAR7_9ZZZZ</name>
<proteinExistence type="predicted"/>
<reference evidence="1" key="1">
    <citation type="journal article" date="2015" name="Nature">
        <title>Complex archaea that bridge the gap between prokaryotes and eukaryotes.</title>
        <authorList>
            <person name="Spang A."/>
            <person name="Saw J.H."/>
            <person name="Jorgensen S.L."/>
            <person name="Zaremba-Niedzwiedzka K."/>
            <person name="Martijn J."/>
            <person name="Lind A.E."/>
            <person name="van Eijk R."/>
            <person name="Schleper C."/>
            <person name="Guy L."/>
            <person name="Ettema T.J."/>
        </authorList>
    </citation>
    <scope>NUCLEOTIDE SEQUENCE</scope>
</reference>
<evidence type="ECO:0000313" key="1">
    <source>
        <dbReference type="EMBL" id="KKM02926.1"/>
    </source>
</evidence>
<comment type="caution">
    <text evidence="1">The sequence shown here is derived from an EMBL/GenBank/DDBJ whole genome shotgun (WGS) entry which is preliminary data.</text>
</comment>
<dbReference type="AlphaFoldDB" id="A0A0F9JAR7"/>
<organism evidence="1">
    <name type="scientific">marine sediment metagenome</name>
    <dbReference type="NCBI Taxonomy" id="412755"/>
    <lineage>
        <taxon>unclassified sequences</taxon>
        <taxon>metagenomes</taxon>
        <taxon>ecological metagenomes</taxon>
    </lineage>
</organism>
<gene>
    <name evidence="1" type="ORF">LCGC14_1779560</name>
</gene>
<accession>A0A0F9JAR7</accession>
<sequence length="52" mass="5981">MSKIWLEEIEHMGINELRITIASRGIFFCVPKVTVSEFFPCNINLLPVTQKS</sequence>